<dbReference type="RefSeq" id="WP_322395449.1">
    <property type="nucleotide sequence ID" value="NZ_WNUI01000035.1"/>
</dbReference>
<evidence type="ECO:0000259" key="1">
    <source>
        <dbReference type="Pfam" id="PF00534"/>
    </source>
</evidence>
<dbReference type="PANTHER" id="PTHR12526:SF630">
    <property type="entry name" value="GLYCOSYLTRANSFERASE"/>
    <property type="match status" value="1"/>
</dbReference>
<dbReference type="InterPro" id="IPR028098">
    <property type="entry name" value="Glyco_trans_4-like_N"/>
</dbReference>
<evidence type="ECO:0000313" key="4">
    <source>
        <dbReference type="Proteomes" id="UP001288778"/>
    </source>
</evidence>
<dbReference type="CDD" id="cd03811">
    <property type="entry name" value="GT4_GT28_WabH-like"/>
    <property type="match status" value="1"/>
</dbReference>
<accession>A0AAW9I5I3</accession>
<dbReference type="PANTHER" id="PTHR12526">
    <property type="entry name" value="GLYCOSYLTRANSFERASE"/>
    <property type="match status" value="1"/>
</dbReference>
<comment type="caution">
    <text evidence="3">The sequence shown here is derived from an EMBL/GenBank/DDBJ whole genome shotgun (WGS) entry which is preliminary data.</text>
</comment>
<reference evidence="3" key="1">
    <citation type="submission" date="2019-11" db="EMBL/GenBank/DDBJ databases">
        <title>Characterization of Clostridium perfringens isolates from swine manure treated agricultural soils.</title>
        <authorList>
            <person name="Wushke S.T."/>
        </authorList>
    </citation>
    <scope>NUCLEOTIDE SEQUENCE</scope>
    <source>
        <strain evidence="3">X94</strain>
    </source>
</reference>
<name>A0AAW9I5I3_CLOPF</name>
<dbReference type="Gene3D" id="3.40.50.2000">
    <property type="entry name" value="Glycogen Phosphorylase B"/>
    <property type="match status" value="2"/>
</dbReference>
<organism evidence="3 4">
    <name type="scientific">Clostridium perfringens</name>
    <dbReference type="NCBI Taxonomy" id="1502"/>
    <lineage>
        <taxon>Bacteria</taxon>
        <taxon>Bacillati</taxon>
        <taxon>Bacillota</taxon>
        <taxon>Clostridia</taxon>
        <taxon>Eubacteriales</taxon>
        <taxon>Clostridiaceae</taxon>
        <taxon>Clostridium</taxon>
    </lineage>
</organism>
<evidence type="ECO:0000313" key="3">
    <source>
        <dbReference type="EMBL" id="MDZ4909718.1"/>
    </source>
</evidence>
<dbReference type="Pfam" id="PF13439">
    <property type="entry name" value="Glyco_transf_4"/>
    <property type="match status" value="1"/>
</dbReference>
<feature type="domain" description="Glycosyltransferase subfamily 4-like N-terminal" evidence="2">
    <location>
        <begin position="14"/>
        <end position="202"/>
    </location>
</feature>
<dbReference type="GO" id="GO:0016757">
    <property type="term" value="F:glycosyltransferase activity"/>
    <property type="evidence" value="ECO:0007669"/>
    <property type="project" value="InterPro"/>
</dbReference>
<feature type="domain" description="Glycosyl transferase family 1" evidence="1">
    <location>
        <begin position="223"/>
        <end position="371"/>
    </location>
</feature>
<dbReference type="Pfam" id="PF00534">
    <property type="entry name" value="Glycos_transf_1"/>
    <property type="match status" value="1"/>
</dbReference>
<dbReference type="AlphaFoldDB" id="A0AAW9I5I3"/>
<dbReference type="SUPFAM" id="SSF53756">
    <property type="entry name" value="UDP-Glycosyltransferase/glycogen phosphorylase"/>
    <property type="match status" value="1"/>
</dbReference>
<gene>
    <name evidence="3" type="ORF">GNF68_11665</name>
</gene>
<dbReference type="Proteomes" id="UP001288778">
    <property type="component" value="Unassembled WGS sequence"/>
</dbReference>
<proteinExistence type="predicted"/>
<evidence type="ECO:0000259" key="2">
    <source>
        <dbReference type="Pfam" id="PF13439"/>
    </source>
</evidence>
<dbReference type="InterPro" id="IPR001296">
    <property type="entry name" value="Glyco_trans_1"/>
</dbReference>
<sequence length="393" mass="45586">MKKKIAFVISTFMIGGQEKALISMLNNIPKDKYDITVLALFNEGDLKDFVPEWVKVKIIPKYNSNIKVCILNSIKNIEFISAIKKLYYSINVKLSKTKAQHNYYTAKLFPYLDEKYDVIIHYHSTESFILHYVAYRTKAKLKIAWIHSDVSNNFTIDKKIFKNIYSKYDKIFSVSQTSLDKFIKYFPETKNKIEVLYNIVDSKEIFELANKEVGFDDNFNGIRILTVGRLCADKGQDKIPYIVRRLIDDGYNLKWYLVGDGDSRSIIEDKIKKLKIEKNLILLGSKINPYPYIKECDIYVQPSVSEGFCISLFEARCLNKPVISTNFNGATEQIIDGQTGYIVPVNNNHELYLKIRQILNNSDIAEKFSYNLSLQNHNTISELDKLYKVIDKI</sequence>
<dbReference type="EMBL" id="WNUI01000035">
    <property type="protein sequence ID" value="MDZ4909718.1"/>
    <property type="molecule type" value="Genomic_DNA"/>
</dbReference>
<protein>
    <submittedName>
        <fullName evidence="3">Glycosyltransferase</fullName>
    </submittedName>
</protein>